<dbReference type="Proteomes" id="UP001476798">
    <property type="component" value="Unassembled WGS sequence"/>
</dbReference>
<organism evidence="2 3">
    <name type="scientific">Goodea atripinnis</name>
    <dbReference type="NCBI Taxonomy" id="208336"/>
    <lineage>
        <taxon>Eukaryota</taxon>
        <taxon>Metazoa</taxon>
        <taxon>Chordata</taxon>
        <taxon>Craniata</taxon>
        <taxon>Vertebrata</taxon>
        <taxon>Euteleostomi</taxon>
        <taxon>Actinopterygii</taxon>
        <taxon>Neopterygii</taxon>
        <taxon>Teleostei</taxon>
        <taxon>Neoteleostei</taxon>
        <taxon>Acanthomorphata</taxon>
        <taxon>Ovalentaria</taxon>
        <taxon>Atherinomorphae</taxon>
        <taxon>Cyprinodontiformes</taxon>
        <taxon>Goodeidae</taxon>
        <taxon>Goodea</taxon>
    </lineage>
</organism>
<dbReference type="EMBL" id="JAHRIO010041116">
    <property type="protein sequence ID" value="MEQ2171905.1"/>
    <property type="molecule type" value="Genomic_DNA"/>
</dbReference>
<proteinExistence type="predicted"/>
<reference evidence="2 3" key="1">
    <citation type="submission" date="2021-06" db="EMBL/GenBank/DDBJ databases">
        <authorList>
            <person name="Palmer J.M."/>
        </authorList>
    </citation>
    <scope>NUCLEOTIDE SEQUENCE [LARGE SCALE GENOMIC DNA]</scope>
    <source>
        <strain evidence="2 3">GA_2019</strain>
        <tissue evidence="2">Muscle</tissue>
    </source>
</reference>
<dbReference type="PANTHER" id="PTHR15512:SF2">
    <property type="match status" value="1"/>
</dbReference>
<sequence>MYRFLQTINFGMEDNISQESLSPPSDKQMLPLPLTALRLLVPPLRLASAAIWQTVQRKVVADYGILEEFVSMVTDIIPELLTRHQRAQLTLGLRARLILALCHQENAPDCDLVEPHLDRMEMLIRSWLKEVGGSNPEVSHLDFVDLVKKFLSSPDEREHFFQVGLIDLFLGCGCCDHYCFIDLLNNASGSHYLGFSLKITMHRYQQPPTKPFFVLFVREKCFLFCSYLFLKIYTFCLSEGFP</sequence>
<name>A0ABV0NKI0_9TELE</name>
<keyword evidence="3" id="KW-1185">Reference proteome</keyword>
<evidence type="ECO:0000259" key="1">
    <source>
        <dbReference type="Pfam" id="PF14973"/>
    </source>
</evidence>
<dbReference type="InterPro" id="IPR039098">
    <property type="entry name" value="TINF2"/>
</dbReference>
<dbReference type="Pfam" id="PF14973">
    <property type="entry name" value="TINF2_N"/>
    <property type="match status" value="1"/>
</dbReference>
<accession>A0ABV0NKI0</accession>
<evidence type="ECO:0000313" key="3">
    <source>
        <dbReference type="Proteomes" id="UP001476798"/>
    </source>
</evidence>
<gene>
    <name evidence="2" type="ORF">GOODEAATRI_015374</name>
</gene>
<comment type="caution">
    <text evidence="2">The sequence shown here is derived from an EMBL/GenBank/DDBJ whole genome shotgun (WGS) entry which is preliminary data.</text>
</comment>
<dbReference type="CDD" id="cd11657">
    <property type="entry name" value="TIN2_N"/>
    <property type="match status" value="1"/>
</dbReference>
<evidence type="ECO:0000313" key="2">
    <source>
        <dbReference type="EMBL" id="MEQ2171905.1"/>
    </source>
</evidence>
<feature type="domain" description="TERF1-interacting nuclear factor 2 N-terminal" evidence="1">
    <location>
        <begin position="52"/>
        <end position="163"/>
    </location>
</feature>
<dbReference type="PANTHER" id="PTHR15512">
    <property type="entry name" value="TERF1-INTERACTING NUCLEAR FACTOR 2"/>
    <property type="match status" value="1"/>
</dbReference>
<protein>
    <recommendedName>
        <fullName evidence="1">TERF1-interacting nuclear factor 2 N-terminal domain-containing protein</fullName>
    </recommendedName>
</protein>
<dbReference type="InterPro" id="IPR029400">
    <property type="entry name" value="TINF2_N"/>
</dbReference>